<dbReference type="PANTHER" id="PTHR38103">
    <property type="entry name" value="RECOMBINATION-ASSOCIATED PROTEIN RDGC"/>
    <property type="match status" value="1"/>
</dbReference>
<dbReference type="AlphaFoldDB" id="A0A1H2SY70"/>
<dbReference type="InterPro" id="IPR007476">
    <property type="entry name" value="RdgC"/>
</dbReference>
<evidence type="ECO:0000256" key="6">
    <source>
        <dbReference type="HAMAP-Rule" id="MF_00194"/>
    </source>
</evidence>
<evidence type="ECO:0000256" key="7">
    <source>
        <dbReference type="SAM" id="MobiDB-lite"/>
    </source>
</evidence>
<evidence type="ECO:0000313" key="8">
    <source>
        <dbReference type="EMBL" id="SDW36552.1"/>
    </source>
</evidence>
<feature type="compositionally biased region" description="Low complexity" evidence="7">
    <location>
        <begin position="304"/>
        <end position="320"/>
    </location>
</feature>
<keyword evidence="5 6" id="KW-0233">DNA recombination</keyword>
<comment type="function">
    <text evidence="6">May be involved in recombination.</text>
</comment>
<keyword evidence="4 6" id="KW-0963">Cytoplasm</keyword>
<dbReference type="Pfam" id="PF04381">
    <property type="entry name" value="RdgC"/>
    <property type="match status" value="1"/>
</dbReference>
<proteinExistence type="inferred from homology"/>
<name>A0A1H2SY70_THIRO</name>
<accession>A0A1H2SY70</accession>
<evidence type="ECO:0000256" key="5">
    <source>
        <dbReference type="ARBA" id="ARBA00023172"/>
    </source>
</evidence>
<dbReference type="PANTHER" id="PTHR38103:SF1">
    <property type="entry name" value="RECOMBINATION-ASSOCIATED PROTEIN RDGC"/>
    <property type="match status" value="1"/>
</dbReference>
<dbReference type="GO" id="GO:0000018">
    <property type="term" value="P:regulation of DNA recombination"/>
    <property type="evidence" value="ECO:0007669"/>
    <property type="project" value="TreeGrafter"/>
</dbReference>
<keyword evidence="9" id="KW-1185">Reference proteome</keyword>
<evidence type="ECO:0000256" key="2">
    <source>
        <dbReference type="ARBA" id="ARBA00008657"/>
    </source>
</evidence>
<evidence type="ECO:0000256" key="3">
    <source>
        <dbReference type="ARBA" id="ARBA00022296"/>
    </source>
</evidence>
<dbReference type="HAMAP" id="MF_00194">
    <property type="entry name" value="RdgC"/>
    <property type="match status" value="1"/>
</dbReference>
<feature type="region of interest" description="Disordered" evidence="7">
    <location>
        <begin position="302"/>
        <end position="333"/>
    </location>
</feature>
<dbReference type="NCBIfam" id="NF001464">
    <property type="entry name" value="PRK00321.1-5"/>
    <property type="match status" value="1"/>
</dbReference>
<dbReference type="STRING" id="1058.SAMN05421783_103199"/>
<reference evidence="9" key="1">
    <citation type="submission" date="2016-10" db="EMBL/GenBank/DDBJ databases">
        <authorList>
            <person name="Varghese N."/>
            <person name="Submissions S."/>
        </authorList>
    </citation>
    <scope>NUCLEOTIDE SEQUENCE [LARGE SCALE GENOMIC DNA]</scope>
    <source>
        <strain evidence="9">DSM 217</strain>
    </source>
</reference>
<dbReference type="GO" id="GO:0005737">
    <property type="term" value="C:cytoplasm"/>
    <property type="evidence" value="ECO:0007669"/>
    <property type="project" value="UniProtKB-UniRule"/>
</dbReference>
<dbReference type="GO" id="GO:0003690">
    <property type="term" value="F:double-stranded DNA binding"/>
    <property type="evidence" value="ECO:0007669"/>
    <property type="project" value="TreeGrafter"/>
</dbReference>
<dbReference type="EMBL" id="FNNZ01000003">
    <property type="protein sequence ID" value="SDW36552.1"/>
    <property type="molecule type" value="Genomic_DNA"/>
</dbReference>
<evidence type="ECO:0000256" key="4">
    <source>
        <dbReference type="ARBA" id="ARBA00022490"/>
    </source>
</evidence>
<organism evidence="8 9">
    <name type="scientific">Thiocapsa roseopersicina</name>
    <dbReference type="NCBI Taxonomy" id="1058"/>
    <lineage>
        <taxon>Bacteria</taxon>
        <taxon>Pseudomonadati</taxon>
        <taxon>Pseudomonadota</taxon>
        <taxon>Gammaproteobacteria</taxon>
        <taxon>Chromatiales</taxon>
        <taxon>Chromatiaceae</taxon>
        <taxon>Thiocapsa</taxon>
    </lineage>
</organism>
<gene>
    <name evidence="6" type="primary">rdgC</name>
    <name evidence="8" type="ORF">SAMN05421783_103199</name>
</gene>
<evidence type="ECO:0000256" key="1">
    <source>
        <dbReference type="ARBA" id="ARBA00004453"/>
    </source>
</evidence>
<comment type="subcellular location">
    <subcellularLocation>
        <location evidence="1 6">Cytoplasm</location>
        <location evidence="1 6">Nucleoid</location>
    </subcellularLocation>
</comment>
<evidence type="ECO:0000313" key="9">
    <source>
        <dbReference type="Proteomes" id="UP000198816"/>
    </source>
</evidence>
<comment type="similarity">
    <text evidence="2 6">Belongs to the RdgC family.</text>
</comment>
<protein>
    <recommendedName>
        <fullName evidence="3 6">Recombination-associated protein RdgC</fullName>
    </recommendedName>
</protein>
<dbReference type="GO" id="GO:0006310">
    <property type="term" value="P:DNA recombination"/>
    <property type="evidence" value="ECO:0007669"/>
    <property type="project" value="UniProtKB-UniRule"/>
</dbReference>
<dbReference type="Proteomes" id="UP000198816">
    <property type="component" value="Unassembled WGS sequence"/>
</dbReference>
<sequence length="333" mass="36688">MMFKNVRLYRLGRPFGLDADALEARLDERRFRPCGPLETATMGWSAPLGDGSTALVHAVSGCFLICSRKQERLLPSAAVAEALEERVNDLETAESRDVGRAERRRLREQIMAEMLPRAFTRSRRTLLYVDTEAGWLVVDSGSDRQAEDVISLLRETIETLPARPPAPRMEPPRVMTGWLLNGDAPSDFQIGDACELRDVSDTASLIRCRGQDLGSEEILAHLRVGKQVLKLALSWDERLDFVLAEDMSLKRLRVGDALLNELDDGDLEPAARMDAELAILALQLRELIARLDAIFGLVGDEDAAGTPAQEPQAEPASAPAKVTPSSAEPPPWV</sequence>
<dbReference type="GO" id="GO:0043590">
    <property type="term" value="C:bacterial nucleoid"/>
    <property type="evidence" value="ECO:0007669"/>
    <property type="project" value="TreeGrafter"/>
</dbReference>